<evidence type="ECO:0000256" key="1">
    <source>
        <dbReference type="PROSITE-ProRule" id="PRU00176"/>
    </source>
</evidence>
<dbReference type="InterPro" id="IPR035979">
    <property type="entry name" value="RBD_domain_sf"/>
</dbReference>
<dbReference type="SUPFAM" id="SSF54928">
    <property type="entry name" value="RNA-binding domain, RBD"/>
    <property type="match status" value="1"/>
</dbReference>
<name>A0AAD3S4P5_NEPGR</name>
<dbReference type="Gene3D" id="3.30.70.330">
    <property type="match status" value="1"/>
</dbReference>
<dbReference type="InterPro" id="IPR000504">
    <property type="entry name" value="RRM_dom"/>
</dbReference>
<dbReference type="SMART" id="SM00360">
    <property type="entry name" value="RRM"/>
    <property type="match status" value="1"/>
</dbReference>
<feature type="compositionally biased region" description="Basic and acidic residues" evidence="2">
    <location>
        <begin position="162"/>
        <end position="175"/>
    </location>
</feature>
<gene>
    <name evidence="4" type="ORF">Nepgr_006271</name>
</gene>
<dbReference type="InterPro" id="IPR040366">
    <property type="entry name" value="Nab2/ZC3H14"/>
</dbReference>
<protein>
    <recommendedName>
        <fullName evidence="3">RRM domain-containing protein</fullName>
    </recommendedName>
</protein>
<evidence type="ECO:0000259" key="3">
    <source>
        <dbReference type="PROSITE" id="PS50102"/>
    </source>
</evidence>
<evidence type="ECO:0000313" key="5">
    <source>
        <dbReference type="Proteomes" id="UP001279734"/>
    </source>
</evidence>
<dbReference type="GO" id="GO:0005634">
    <property type="term" value="C:nucleus"/>
    <property type="evidence" value="ECO:0007669"/>
    <property type="project" value="TreeGrafter"/>
</dbReference>
<dbReference type="Gene3D" id="1.20.1390.10">
    <property type="entry name" value="PWI domain"/>
    <property type="match status" value="1"/>
</dbReference>
<dbReference type="PROSITE" id="PS50102">
    <property type="entry name" value="RRM"/>
    <property type="match status" value="1"/>
</dbReference>
<dbReference type="Pfam" id="PF01480">
    <property type="entry name" value="PWI"/>
    <property type="match status" value="1"/>
</dbReference>
<feature type="region of interest" description="Disordered" evidence="2">
    <location>
        <begin position="120"/>
        <end position="206"/>
    </location>
</feature>
<dbReference type="PANTHER" id="PTHR14738:SF32">
    <property type="entry name" value="RNA BINDING (RRM_RBD_RNP MOTIFS) FAMILY PROTEIN"/>
    <property type="match status" value="1"/>
</dbReference>
<organism evidence="4 5">
    <name type="scientific">Nepenthes gracilis</name>
    <name type="common">Slender pitcher plant</name>
    <dbReference type="NCBI Taxonomy" id="150966"/>
    <lineage>
        <taxon>Eukaryota</taxon>
        <taxon>Viridiplantae</taxon>
        <taxon>Streptophyta</taxon>
        <taxon>Embryophyta</taxon>
        <taxon>Tracheophyta</taxon>
        <taxon>Spermatophyta</taxon>
        <taxon>Magnoliopsida</taxon>
        <taxon>eudicotyledons</taxon>
        <taxon>Gunneridae</taxon>
        <taxon>Pentapetalae</taxon>
        <taxon>Caryophyllales</taxon>
        <taxon>Nepenthaceae</taxon>
        <taxon>Nepenthes</taxon>
    </lineage>
</organism>
<dbReference type="GO" id="GO:0005737">
    <property type="term" value="C:cytoplasm"/>
    <property type="evidence" value="ECO:0007669"/>
    <property type="project" value="TreeGrafter"/>
</dbReference>
<dbReference type="GO" id="GO:0008143">
    <property type="term" value="F:poly(A) binding"/>
    <property type="evidence" value="ECO:0007669"/>
    <property type="project" value="InterPro"/>
</dbReference>
<feature type="domain" description="RRM" evidence="3">
    <location>
        <begin position="522"/>
        <end position="599"/>
    </location>
</feature>
<comment type="caution">
    <text evidence="4">The sequence shown here is derived from an EMBL/GenBank/DDBJ whole genome shotgun (WGS) entry which is preliminary data.</text>
</comment>
<dbReference type="Proteomes" id="UP001279734">
    <property type="component" value="Unassembled WGS sequence"/>
</dbReference>
<dbReference type="FunFam" id="1.20.1390.10:FF:000005">
    <property type="entry name" value="RNA binding (RRM/RBD/RNP motifs) family protein"/>
    <property type="match status" value="1"/>
</dbReference>
<dbReference type="PANTHER" id="PTHR14738">
    <property type="entry name" value="ZINC FINGER CCCH DOMAIN-CONTAINING PROTEIN 14"/>
    <property type="match status" value="1"/>
</dbReference>
<reference evidence="4" key="1">
    <citation type="submission" date="2023-05" db="EMBL/GenBank/DDBJ databases">
        <title>Nepenthes gracilis genome sequencing.</title>
        <authorList>
            <person name="Fukushima K."/>
        </authorList>
    </citation>
    <scope>NUCLEOTIDE SEQUENCE</scope>
    <source>
        <strain evidence="4">SING2019-196</strain>
    </source>
</reference>
<accession>A0AAD3S4P5</accession>
<dbReference type="EMBL" id="BSYO01000005">
    <property type="protein sequence ID" value="GMH04432.1"/>
    <property type="molecule type" value="Genomic_DNA"/>
</dbReference>
<feature type="compositionally biased region" description="Basic and acidic residues" evidence="2">
    <location>
        <begin position="124"/>
        <end position="133"/>
    </location>
</feature>
<dbReference type="InterPro" id="IPR012677">
    <property type="entry name" value="Nucleotide-bd_a/b_plait_sf"/>
</dbReference>
<dbReference type="InterPro" id="IPR002483">
    <property type="entry name" value="PWI_dom"/>
</dbReference>
<evidence type="ECO:0000313" key="4">
    <source>
        <dbReference type="EMBL" id="GMH04432.1"/>
    </source>
</evidence>
<dbReference type="GO" id="GO:0043488">
    <property type="term" value="P:regulation of mRNA stability"/>
    <property type="evidence" value="ECO:0007669"/>
    <property type="project" value="InterPro"/>
</dbReference>
<evidence type="ECO:0000256" key="2">
    <source>
        <dbReference type="SAM" id="MobiDB-lite"/>
    </source>
</evidence>
<dbReference type="Pfam" id="PF00076">
    <property type="entry name" value="RRM_1"/>
    <property type="match status" value="1"/>
</dbReference>
<sequence>MESSVRVDDRTFRINFSGEGAAKLRERVKDKLKEFMGDYTDDTLVDYVIVLLRNGRRKNEAKNELDVFLGDDSNSFVTWLWDHLASNIDQYIQPHEFGPVEVLKVKPALVEHAARNVSQDLDAEAEREKSEKASRRRHNREWKGLARDGAQPPPFCSSEIDVVQKEGKTHQDIGHIRQPAPSEPPRQRKRSRPDERQPSKVVSRETMAAPRRLLQFAVRDAVTTSRPSNSTSVPALKRLRSVVSSSTVNSALEVRPQRLQSVARVPKAVAIAIKAVADAAEDVRRVRPTANAFDQLSHDIDAPESTGQVDKFRHPAREDEQCEDYDQNQVESHQRHLQRSVYDGEFIGSTTMMGSDSELASDSASDNEGYDGVNVMGHSIVDVSQTGLGGKKGGDSLMVQCNVAQNPDEAKQEAQIKDQDPPVSMANTSRKIVNISVNVNTWKPPHYQPPRKVELETQKSVQQRENVIGKSSVLLVKENRIPITVNGNGKPTVVTRNESQKSVISAPGSYSCGRPLEDADSRTIFVNNVNFAATKDSLSRHFNKFGEVLKVIILTDATTGQPKGSASVEFMRKEAAENALALDGTSFMSRILKVVRKRNALQEAAPIMTWPRIARGAPFTASRFGWAPFPKTFPVHMQDGQHTNPVQGACSGNGLLGQFQPTAQLSLHLATTIMLLLRPPVVSLTSEQSLEQMGILLVLHLDQYYSTA</sequence>
<dbReference type="AlphaFoldDB" id="A0AAD3S4P5"/>
<keyword evidence="5" id="KW-1185">Reference proteome</keyword>
<proteinExistence type="predicted"/>
<keyword evidence="1" id="KW-0694">RNA-binding</keyword>